<dbReference type="GO" id="GO:0004525">
    <property type="term" value="F:ribonuclease III activity"/>
    <property type="evidence" value="ECO:0007669"/>
    <property type="project" value="InterPro"/>
</dbReference>
<reference evidence="5 6" key="1">
    <citation type="journal article" date="2016" name="Nat. Biotechnol.">
        <title>Measurement of bacterial replication rates in microbial communities.</title>
        <authorList>
            <person name="Brown C.T."/>
            <person name="Olm M.R."/>
            <person name="Thomas B.C."/>
            <person name="Banfield J.F."/>
        </authorList>
    </citation>
    <scope>NUCLEOTIDE SEQUENCE [LARGE SCALE GENOMIC DNA]</scope>
    <source>
        <strain evidence="5">46_33</strain>
    </source>
</reference>
<proteinExistence type="inferred from homology"/>
<dbReference type="EC" id="3.1.26.-" evidence="4"/>
<keyword evidence="1 4" id="KW-0540">Nuclease</keyword>
<evidence type="ECO:0000313" key="6">
    <source>
        <dbReference type="Proteomes" id="UP000186777"/>
    </source>
</evidence>
<dbReference type="GO" id="GO:0019843">
    <property type="term" value="F:rRNA binding"/>
    <property type="evidence" value="ECO:0007669"/>
    <property type="project" value="UniProtKB-UniRule"/>
</dbReference>
<organism evidence="5 6">
    <name type="scientific">Phascolarctobacterium succinatutens</name>
    <dbReference type="NCBI Taxonomy" id="626940"/>
    <lineage>
        <taxon>Bacteria</taxon>
        <taxon>Bacillati</taxon>
        <taxon>Bacillota</taxon>
        <taxon>Negativicutes</taxon>
        <taxon>Acidaminococcales</taxon>
        <taxon>Acidaminococcaceae</taxon>
        <taxon>Phascolarctobacterium</taxon>
    </lineage>
</organism>
<sequence>MKFEQYKMLKEHALAACAAAGAPFPATKEINPILLAYIGDVVFSMYVRLRLLPTSKHVRIVHDIGSKMVSAVCQCQAMQQLEAGLSEEESVIFRRGRNAKSMVPKSASVHEYRMATAFEALLGWLFLEEREERLQEVMDLSFDIISKYMQENHKK</sequence>
<evidence type="ECO:0000313" key="5">
    <source>
        <dbReference type="EMBL" id="OLA37290.1"/>
    </source>
</evidence>
<dbReference type="GO" id="GO:0006364">
    <property type="term" value="P:rRNA processing"/>
    <property type="evidence" value="ECO:0007669"/>
    <property type="project" value="UniProtKB-UniRule"/>
</dbReference>
<accession>A0A1Q6R4S0</accession>
<dbReference type="Proteomes" id="UP000186777">
    <property type="component" value="Unassembled WGS sequence"/>
</dbReference>
<comment type="caution">
    <text evidence="5">The sequence shown here is derived from an EMBL/GenBank/DDBJ whole genome shotgun (WGS) entry which is preliminary data.</text>
</comment>
<dbReference type="RefSeq" id="WP_210684851.1">
    <property type="nucleotide sequence ID" value="NZ_CAJLOJ010000009.1"/>
</dbReference>
<gene>
    <name evidence="4" type="primary">mrnC</name>
    <name evidence="5" type="ORF">BHW43_06910</name>
</gene>
<keyword evidence="4" id="KW-0460">Magnesium</keyword>
<dbReference type="InterPro" id="IPR008226">
    <property type="entry name" value="Mini3_fam"/>
</dbReference>
<dbReference type="EMBL" id="MNTG01000031">
    <property type="protein sequence ID" value="OLA37290.1"/>
    <property type="molecule type" value="Genomic_DNA"/>
</dbReference>
<dbReference type="SUPFAM" id="SSF69065">
    <property type="entry name" value="RNase III domain-like"/>
    <property type="match status" value="1"/>
</dbReference>
<comment type="subcellular location">
    <subcellularLocation>
        <location evidence="4">Cytoplasm</location>
    </subcellularLocation>
</comment>
<evidence type="ECO:0000256" key="2">
    <source>
        <dbReference type="ARBA" id="ARBA00022759"/>
    </source>
</evidence>
<dbReference type="GO" id="GO:0005737">
    <property type="term" value="C:cytoplasm"/>
    <property type="evidence" value="ECO:0007669"/>
    <property type="project" value="UniProtKB-SubCell"/>
</dbReference>
<dbReference type="PANTHER" id="PTHR34276">
    <property type="entry name" value="MINI-RIBONUCLEASE 3"/>
    <property type="match status" value="1"/>
</dbReference>
<dbReference type="InterPro" id="IPR000999">
    <property type="entry name" value="RNase_III_dom"/>
</dbReference>
<comment type="function">
    <text evidence="4">Involved in correct processing of both the 5' and 3' ends of 23S rRNA precursor. Processes 30S rRNA precursor transcript even in absence of ribonuclease 3 (Rnc); Rnc processes 30S rRNA into smaller rRNA precursors.</text>
</comment>
<protein>
    <recommendedName>
        <fullName evidence="4">Mini-ribonuclease 3</fullName>
        <shortName evidence="4">Mini-3</shortName>
        <shortName evidence="4">Mini-RNase 3</shortName>
        <ecNumber evidence="4">3.1.26.-</ecNumber>
    </recommendedName>
    <alternativeName>
        <fullName evidence="4">Mini-RNase III</fullName>
        <shortName evidence="4">Mini-III</shortName>
    </alternativeName>
</protein>
<dbReference type="STRING" id="626940.BHW43_06910"/>
<keyword evidence="3 4" id="KW-0378">Hydrolase</keyword>
<dbReference type="Pfam" id="PF00636">
    <property type="entry name" value="Ribonuclease_3"/>
    <property type="match status" value="1"/>
</dbReference>
<evidence type="ECO:0000256" key="3">
    <source>
        <dbReference type="ARBA" id="ARBA00022801"/>
    </source>
</evidence>
<keyword evidence="4" id="KW-0963">Cytoplasm</keyword>
<dbReference type="PANTHER" id="PTHR34276:SF1">
    <property type="entry name" value="MINI-RIBONUCLEASE 3"/>
    <property type="match status" value="1"/>
</dbReference>
<name>A0A1Q6R4S0_9FIRM</name>
<dbReference type="AlphaFoldDB" id="A0A1Q6R4S0"/>
<dbReference type="GeneID" id="78524994"/>
<dbReference type="Gene3D" id="1.10.1520.10">
    <property type="entry name" value="Ribonuclease III domain"/>
    <property type="match status" value="1"/>
</dbReference>
<comment type="similarity">
    <text evidence="4">Belongs to the MrnC RNase family.</text>
</comment>
<comment type="subunit">
    <text evidence="4">Homodimer.</text>
</comment>
<dbReference type="InterPro" id="IPR036389">
    <property type="entry name" value="RNase_III_sf"/>
</dbReference>
<feature type="active site" evidence="4">
    <location>
        <position position="40"/>
    </location>
</feature>
<evidence type="ECO:0000256" key="4">
    <source>
        <dbReference type="HAMAP-Rule" id="MF_01468"/>
    </source>
</evidence>
<keyword evidence="2 4" id="KW-0255">Endonuclease</keyword>
<dbReference type="HAMAP" id="MF_01468">
    <property type="entry name" value="RNase_Mini_III"/>
    <property type="match status" value="1"/>
</dbReference>
<keyword evidence="4" id="KW-0694">RNA-binding</keyword>
<keyword evidence="4" id="KW-0690">Ribosome biogenesis</keyword>
<keyword evidence="4" id="KW-0698">rRNA processing</keyword>
<evidence type="ECO:0000256" key="1">
    <source>
        <dbReference type="ARBA" id="ARBA00022722"/>
    </source>
</evidence>
<comment type="cofactor">
    <cofactor evidence="4">
        <name>Mg(2+)</name>
        <dbReference type="ChEBI" id="CHEBI:18420"/>
    </cofactor>
</comment>
<keyword evidence="4" id="KW-0699">rRNA-binding</keyword>